<reference evidence="2" key="1">
    <citation type="journal article" date="2018" name="BMC Genomics">
        <title>Genomic insights into host adaptation between the wheat stripe rust pathogen (Puccinia striiformis f. sp. tritici) and the barley stripe rust pathogen (Puccinia striiformis f. sp. hordei).</title>
        <authorList>
            <person name="Xia C."/>
            <person name="Wang M."/>
            <person name="Yin C."/>
            <person name="Cornejo O.E."/>
            <person name="Hulbert S.H."/>
            <person name="Chen X."/>
        </authorList>
    </citation>
    <scope>NUCLEOTIDE SEQUENCE [LARGE SCALE GENOMIC DNA]</scope>
    <source>
        <strain evidence="2">93-210</strain>
    </source>
</reference>
<accession>A0ACC0E1I7</accession>
<gene>
    <name evidence="1" type="ORF">MJO28_012451</name>
</gene>
<sequence length="95" mass="11152">MFATVKQQRLDRPSGPTPNHNHLLVSSKERLDKIVACFQLEHCIFLNRFSREYQAHKVVIKMEEIKQSYRIVEKSIADLQAELEADPTHINFLNF</sequence>
<evidence type="ECO:0000313" key="1">
    <source>
        <dbReference type="EMBL" id="KAI7942424.1"/>
    </source>
</evidence>
<proteinExistence type="predicted"/>
<protein>
    <submittedName>
        <fullName evidence="1">Uncharacterized protein</fullName>
    </submittedName>
</protein>
<comment type="caution">
    <text evidence="1">The sequence shown here is derived from an EMBL/GenBank/DDBJ whole genome shotgun (WGS) entry which is preliminary data.</text>
</comment>
<evidence type="ECO:0000313" key="2">
    <source>
        <dbReference type="Proteomes" id="UP001060170"/>
    </source>
</evidence>
<reference evidence="2" key="2">
    <citation type="journal article" date="2018" name="Mol. Plant Microbe Interact.">
        <title>Genome sequence resources for the wheat stripe rust pathogen (Puccinia striiformis f. sp. tritici) and the barley stripe rust pathogen (Puccinia striiformis f. sp. hordei).</title>
        <authorList>
            <person name="Xia C."/>
            <person name="Wang M."/>
            <person name="Yin C."/>
            <person name="Cornejo O.E."/>
            <person name="Hulbert S.H."/>
            <person name="Chen X."/>
        </authorList>
    </citation>
    <scope>NUCLEOTIDE SEQUENCE [LARGE SCALE GENOMIC DNA]</scope>
    <source>
        <strain evidence="2">93-210</strain>
    </source>
</reference>
<dbReference type="EMBL" id="CM045876">
    <property type="protein sequence ID" value="KAI7942424.1"/>
    <property type="molecule type" value="Genomic_DNA"/>
</dbReference>
<keyword evidence="2" id="KW-1185">Reference proteome</keyword>
<organism evidence="1 2">
    <name type="scientific">Puccinia striiformis f. sp. tritici</name>
    <dbReference type="NCBI Taxonomy" id="168172"/>
    <lineage>
        <taxon>Eukaryota</taxon>
        <taxon>Fungi</taxon>
        <taxon>Dikarya</taxon>
        <taxon>Basidiomycota</taxon>
        <taxon>Pucciniomycotina</taxon>
        <taxon>Pucciniomycetes</taxon>
        <taxon>Pucciniales</taxon>
        <taxon>Pucciniaceae</taxon>
        <taxon>Puccinia</taxon>
    </lineage>
</organism>
<reference evidence="1 2" key="3">
    <citation type="journal article" date="2022" name="Microbiol. Spectr.">
        <title>Folding features and dynamics of 3D genome architecture in plant fungal pathogens.</title>
        <authorList>
            <person name="Xia C."/>
        </authorList>
    </citation>
    <scope>NUCLEOTIDE SEQUENCE [LARGE SCALE GENOMIC DNA]</scope>
    <source>
        <strain evidence="1 2">93-210</strain>
    </source>
</reference>
<dbReference type="Proteomes" id="UP001060170">
    <property type="component" value="Chromosome 12"/>
</dbReference>
<name>A0ACC0E1I7_9BASI</name>